<name>A0A6M6EAI0_PRIMG</name>
<keyword evidence="1" id="KW-0614">Plasmid</keyword>
<evidence type="ECO:0000313" key="2">
    <source>
        <dbReference type="Proteomes" id="UP000501076"/>
    </source>
</evidence>
<sequence>MFLLNRWSPITIQGREFCVDEIYPGDYEICATTATKRKTKNCLKKLMNESLKWEDLPLENRAICKVEVGSKLYMLIEDAKYNMSLPNKELLSA</sequence>
<protein>
    <submittedName>
        <fullName evidence="1">Uncharacterized protein</fullName>
    </submittedName>
</protein>
<organism evidence="1 2">
    <name type="scientific">Priestia megaterium</name>
    <name type="common">Bacillus megaterium</name>
    <dbReference type="NCBI Taxonomy" id="1404"/>
    <lineage>
        <taxon>Bacteria</taxon>
        <taxon>Bacillati</taxon>
        <taxon>Bacillota</taxon>
        <taxon>Bacilli</taxon>
        <taxon>Bacillales</taxon>
        <taxon>Bacillaceae</taxon>
        <taxon>Priestia</taxon>
    </lineage>
</organism>
<dbReference type="AlphaFoldDB" id="A0A6M6EAI0"/>
<dbReference type="Proteomes" id="UP000501076">
    <property type="component" value="Plasmid pFDU301A"/>
</dbReference>
<reference evidence="1 2" key="1">
    <citation type="submission" date="2019-10" db="EMBL/GenBank/DDBJ databases">
        <title>Complete genome sequences for adaption low water activity.</title>
        <authorList>
            <person name="Zhao L."/>
            <person name="Zhong J."/>
        </authorList>
    </citation>
    <scope>NUCLEOTIDE SEQUENCE [LARGE SCALE GENOMIC DNA]</scope>
    <source>
        <strain evidence="1 2">FDU301</strain>
        <plasmid evidence="2">pfdu301a</plasmid>
    </source>
</reference>
<dbReference type="EMBL" id="CP045273">
    <property type="protein sequence ID" value="QJX80565.1"/>
    <property type="molecule type" value="Genomic_DNA"/>
</dbReference>
<accession>A0A6M6EAI0</accession>
<dbReference type="RefSeq" id="WP_171778560.1">
    <property type="nucleotide sequence ID" value="NZ_CP045273.1"/>
</dbReference>
<proteinExistence type="predicted"/>
<geneLocation type="plasmid" evidence="2">
    <name>pfdu301a</name>
</geneLocation>
<evidence type="ECO:0000313" key="1">
    <source>
        <dbReference type="EMBL" id="QJX80565.1"/>
    </source>
</evidence>
<gene>
    <name evidence="1" type="ORF">FDZ14_31235</name>
</gene>